<reference evidence="2 3" key="1">
    <citation type="journal article" date="2016" name="Mol. Biol. Evol.">
        <title>Comparative Genomics of Early-Diverging Mushroom-Forming Fungi Provides Insights into the Origins of Lignocellulose Decay Capabilities.</title>
        <authorList>
            <person name="Nagy L.G."/>
            <person name="Riley R."/>
            <person name="Tritt A."/>
            <person name="Adam C."/>
            <person name="Daum C."/>
            <person name="Floudas D."/>
            <person name="Sun H."/>
            <person name="Yadav J.S."/>
            <person name="Pangilinan J."/>
            <person name="Larsson K.H."/>
            <person name="Matsuura K."/>
            <person name="Barry K."/>
            <person name="Labutti K."/>
            <person name="Kuo R."/>
            <person name="Ohm R.A."/>
            <person name="Bhattacharya S.S."/>
            <person name="Shirouzu T."/>
            <person name="Yoshinaga Y."/>
            <person name="Martin F.M."/>
            <person name="Grigoriev I.V."/>
            <person name="Hibbett D.S."/>
        </authorList>
    </citation>
    <scope>NUCLEOTIDE SEQUENCE [LARGE SCALE GENOMIC DNA]</scope>
    <source>
        <strain evidence="2 3">HHB12733</strain>
    </source>
</reference>
<feature type="compositionally biased region" description="Basic and acidic residues" evidence="1">
    <location>
        <begin position="46"/>
        <end position="59"/>
    </location>
</feature>
<feature type="compositionally biased region" description="Pro residues" evidence="1">
    <location>
        <begin position="187"/>
        <end position="208"/>
    </location>
</feature>
<evidence type="ECO:0000313" key="3">
    <source>
        <dbReference type="Proteomes" id="UP000076842"/>
    </source>
</evidence>
<dbReference type="STRING" id="1353952.A0A165C583"/>
<accession>A0A165C583</accession>
<dbReference type="EMBL" id="KV424200">
    <property type="protein sequence ID" value="KZT50257.1"/>
    <property type="molecule type" value="Genomic_DNA"/>
</dbReference>
<feature type="region of interest" description="Disordered" evidence="1">
    <location>
        <begin position="161"/>
        <end position="266"/>
    </location>
</feature>
<feature type="compositionally biased region" description="Low complexity" evidence="1">
    <location>
        <begin position="82"/>
        <end position="113"/>
    </location>
</feature>
<keyword evidence="3" id="KW-1185">Reference proteome</keyword>
<name>A0A165C583_9BASI</name>
<dbReference type="Proteomes" id="UP000076842">
    <property type="component" value="Unassembled WGS sequence"/>
</dbReference>
<proteinExistence type="predicted"/>
<dbReference type="OrthoDB" id="10635482at2759"/>
<dbReference type="InParanoid" id="A0A165C583"/>
<gene>
    <name evidence="2" type="ORF">CALCODRAFT_488847</name>
</gene>
<evidence type="ECO:0000313" key="2">
    <source>
        <dbReference type="EMBL" id="KZT50257.1"/>
    </source>
</evidence>
<evidence type="ECO:0000256" key="1">
    <source>
        <dbReference type="SAM" id="MobiDB-lite"/>
    </source>
</evidence>
<sequence length="266" mass="27626">MIIDDQELPPVPGAPSTSAAPAPPADIPHYAPPTYEDALAQSGPTDKPRTSSGKEHARDFPPPPQRLPSQSGKQGGSSRAVSGSYPPSTSYPPIAQAGPSSPTASGSGTSGSALDAVTNTLGNVLNAVGNYYETKHAYQHDRRQRRWEAKAARVDALWAGLTGKPASPPAPYAPYGGQPMGYGPYGQPQPYPPMSPPQGQHPPYPSMSPPQQGGQGMFAPLMGPPPPGPGTMETPRGSRDPRVPQPYNVVGNNPPRLAKGPGGPRV</sequence>
<protein>
    <submittedName>
        <fullName evidence="2">Uncharacterized protein</fullName>
    </submittedName>
</protein>
<feature type="compositionally biased region" description="Polar residues" evidence="1">
    <location>
        <begin position="67"/>
        <end position="81"/>
    </location>
</feature>
<dbReference type="AlphaFoldDB" id="A0A165C583"/>
<feature type="region of interest" description="Disordered" evidence="1">
    <location>
        <begin position="1"/>
        <end position="115"/>
    </location>
</feature>
<organism evidence="2 3">
    <name type="scientific">Calocera cornea HHB12733</name>
    <dbReference type="NCBI Taxonomy" id="1353952"/>
    <lineage>
        <taxon>Eukaryota</taxon>
        <taxon>Fungi</taxon>
        <taxon>Dikarya</taxon>
        <taxon>Basidiomycota</taxon>
        <taxon>Agaricomycotina</taxon>
        <taxon>Dacrymycetes</taxon>
        <taxon>Dacrymycetales</taxon>
        <taxon>Dacrymycetaceae</taxon>
        <taxon>Calocera</taxon>
    </lineage>
</organism>